<dbReference type="Gene3D" id="1.25.10.20">
    <property type="entry name" value="Vitellinogen, superhelical"/>
    <property type="match status" value="1"/>
</dbReference>
<gene>
    <name evidence="5" type="primary">AUGUSTUS-3.0.2_13741</name>
    <name evidence="5" type="ORF">TcasGA2_TC013741</name>
</gene>
<dbReference type="Gene3D" id="2.30.230.10">
    <property type="entry name" value="Lipovitellin, beta-sheet shell regions, chain A"/>
    <property type="match status" value="1"/>
</dbReference>
<sequence length="1442" mass="168357">MGLKKFIVVFVALATISTSHAFIHLTPHDKEVVYTWKALVKAGTDLPTSHASQFVLEGKIHLQSNPNATHVRITDLTYKLYNGILDHVREHEAHSVPVQIHDLEHAFRVVYDTNGLAIGIATNGQEKEFSRNIKKALATILQMDGSVVKNIGHHHQHPHSFVTREHSIYGRFDVDYTVRSLENGRVEVHKLHDMHDSRHLYQHLFSNNEAGHCDAHYENPIMHDSRKDYLIVIQDGHHIVKHVQAVGALVYHPFKAQSDHQFILVNQSLHLHHVGPIHQQLHVESEHFEDHLTYHPFEDQQDGRLHDLTNGRHVVNYDKVIPDVQHMLEDIHQYLHEDHIHTREPDSKRGQLINRVQRLLQHFNSAKLEELHKKLTGEAARIFHHILPLVGTRASVLYIKHLVVDKVVHEDVAVDLLQHFPEHVVEPTIELLTQLETLIHLDENVHWDVRRAALLSFAHLVHHSHIHQHTHDDAHTHDNQHIHDNRHTHDDEQPYEKYVVEYINKLRSAHDYRTQMVYAFGLSNMKLHSIIKHMLPAVNGEWYNDHHFRLLSLWAMGSAVVRDHDPSTVIETLWPIFTNVDETTEMRCLAFFHIMESRPSDPRIANMYSYLINEPNEEVYRFVHSYMHTVSHSHDPCKEDFWVRMAHLVNFLPPPDHGTSSVHFHDYRDINFGFSGGVQEYFINSNESQIYGVATTTEHFNIHHEGYSFYLKIHRIRHRGAPIPLLFIETFMKKLRDINNNDLHIELVVFRHGRVINTHFFDEQNWHELDAILDFFTKDSKSLMKDLLHVSYDEYHRALIPTDLGIPAVWEYLMPVVHKNNISVTKETAKKVINIHVDNRYVNWIHYRHGLSFYNPIVDVWQGINRFHSYDAVWPLHFDISINTQQQSLQLSWKRHNNAQLDVAGLRSHVKQMVFIKDDHHRNVLGQSSPQCKEFVIVGHGKQFRHDYPLLHDDDLSTGLQWHVAVYDSDRYVTNGSFQHLLHLFTQSHHRHSETPLSHVLTSWANWHQYVLLLPRSGTYGFITRIEPSHQHPVSNIDLSLRLHSEPASEETHYYAPRIKWSSRVTYAVKNHDTSLKTWDVNAIFDINPGHTVNNLKMIVTRIVPGQNDYKICVDGVKKWTDKGVTGHLNVAMSQTPDGKCVKDDTVIDVTMTGEKSHEQQEGHHKYGTCEYISPYSVPHWHTLECLVDHTTVRRYVYNVKTTNVPSEFKKVFAHWWDHLKGYYVSYYHLEDEHNDHIGDHNLRLDIHYPMEEETVNVHVTTPQHVYSLTGVPTHHWRWVGLSPDSVEYSKSFQYLHDSGWVDHCVVHVDHHRLNQHDVHETVPNDWTLFVGNGAQNPTMGVYIKRVANDEIAVRVVDNGHTLEIAPHGITHQITVDGRVVPVQEYHHEDWAYWHVFNQDYHHPVAVLLHHSGLHLEYHHHEVVVVVPKLDHLPHGHCYRHH</sequence>
<dbReference type="EMBL" id="KQ971342">
    <property type="protein sequence ID" value="EFA03647.1"/>
    <property type="molecule type" value="Genomic_DNA"/>
</dbReference>
<dbReference type="InterPro" id="IPR011030">
    <property type="entry name" value="Lipovitellin_superhlx_dom"/>
</dbReference>
<protein>
    <recommendedName>
        <fullName evidence="4">Vitellogenin domain-containing protein</fullName>
    </recommendedName>
</protein>
<evidence type="ECO:0000256" key="1">
    <source>
        <dbReference type="ARBA" id="ARBA00022729"/>
    </source>
</evidence>
<accession>D6WJX6</accession>
<evidence type="ECO:0000256" key="2">
    <source>
        <dbReference type="PROSITE-ProRule" id="PRU00557"/>
    </source>
</evidence>
<dbReference type="PROSITE" id="PS51211">
    <property type="entry name" value="VITELLOGENIN"/>
    <property type="match status" value="1"/>
</dbReference>
<dbReference type="InterPro" id="IPR015819">
    <property type="entry name" value="Lipid_transp_b-sht_shell"/>
</dbReference>
<dbReference type="InterPro" id="IPR015816">
    <property type="entry name" value="Vitellinogen_b-sht_N"/>
</dbReference>
<organism evidence="5 6">
    <name type="scientific">Tribolium castaneum</name>
    <name type="common">Red flour beetle</name>
    <dbReference type="NCBI Taxonomy" id="7070"/>
    <lineage>
        <taxon>Eukaryota</taxon>
        <taxon>Metazoa</taxon>
        <taxon>Ecdysozoa</taxon>
        <taxon>Arthropoda</taxon>
        <taxon>Hexapoda</taxon>
        <taxon>Insecta</taxon>
        <taxon>Pterygota</taxon>
        <taxon>Neoptera</taxon>
        <taxon>Endopterygota</taxon>
        <taxon>Coleoptera</taxon>
        <taxon>Polyphaga</taxon>
        <taxon>Cucujiformia</taxon>
        <taxon>Tenebrionidae</taxon>
        <taxon>Tenebrionidae incertae sedis</taxon>
        <taxon>Tribolium</taxon>
    </lineage>
</organism>
<dbReference type="FunCoup" id="D6WJX6">
    <property type="interactions" value="72"/>
</dbReference>
<evidence type="ECO:0000259" key="4">
    <source>
        <dbReference type="PROSITE" id="PS51211"/>
    </source>
</evidence>
<dbReference type="InterPro" id="IPR050733">
    <property type="entry name" value="Vitellogenin/Apolipophorin"/>
</dbReference>
<dbReference type="PhylomeDB" id="D6WJX6"/>
<reference evidence="5 6" key="1">
    <citation type="journal article" date="2008" name="Nature">
        <title>The genome of the model beetle and pest Tribolium castaneum.</title>
        <authorList>
            <consortium name="Tribolium Genome Sequencing Consortium"/>
            <person name="Richards S."/>
            <person name="Gibbs R.A."/>
            <person name="Weinstock G.M."/>
            <person name="Brown S.J."/>
            <person name="Denell R."/>
            <person name="Beeman R.W."/>
            <person name="Gibbs R."/>
            <person name="Beeman R.W."/>
            <person name="Brown S.J."/>
            <person name="Bucher G."/>
            <person name="Friedrich M."/>
            <person name="Grimmelikhuijzen C.J."/>
            <person name="Klingler M."/>
            <person name="Lorenzen M."/>
            <person name="Richards S."/>
            <person name="Roth S."/>
            <person name="Schroder R."/>
            <person name="Tautz D."/>
            <person name="Zdobnov E.M."/>
            <person name="Muzny D."/>
            <person name="Gibbs R.A."/>
            <person name="Weinstock G.M."/>
            <person name="Attaway T."/>
            <person name="Bell S."/>
            <person name="Buhay C.J."/>
            <person name="Chandrabose M.N."/>
            <person name="Chavez D."/>
            <person name="Clerk-Blankenburg K.P."/>
            <person name="Cree A."/>
            <person name="Dao M."/>
            <person name="Davis C."/>
            <person name="Chacko J."/>
            <person name="Dinh H."/>
            <person name="Dugan-Rocha S."/>
            <person name="Fowler G."/>
            <person name="Garner T.T."/>
            <person name="Garnes J."/>
            <person name="Gnirke A."/>
            <person name="Hawes A."/>
            <person name="Hernandez J."/>
            <person name="Hines S."/>
            <person name="Holder M."/>
            <person name="Hume J."/>
            <person name="Jhangiani S.N."/>
            <person name="Joshi V."/>
            <person name="Khan Z.M."/>
            <person name="Jackson L."/>
            <person name="Kovar C."/>
            <person name="Kowis A."/>
            <person name="Lee S."/>
            <person name="Lewis L.R."/>
            <person name="Margolis J."/>
            <person name="Morgan M."/>
            <person name="Nazareth L.V."/>
            <person name="Nguyen N."/>
            <person name="Okwuonu G."/>
            <person name="Parker D."/>
            <person name="Richards S."/>
            <person name="Ruiz S.J."/>
            <person name="Santibanez J."/>
            <person name="Savard J."/>
            <person name="Scherer S.E."/>
            <person name="Schneider B."/>
            <person name="Sodergren E."/>
            <person name="Tautz D."/>
            <person name="Vattahil S."/>
            <person name="Villasana D."/>
            <person name="White C.S."/>
            <person name="Wright R."/>
            <person name="Park Y."/>
            <person name="Beeman R.W."/>
            <person name="Lord J."/>
            <person name="Oppert B."/>
            <person name="Lorenzen M."/>
            <person name="Brown S."/>
            <person name="Wang L."/>
            <person name="Savard J."/>
            <person name="Tautz D."/>
            <person name="Richards S."/>
            <person name="Weinstock G."/>
            <person name="Gibbs R.A."/>
            <person name="Liu Y."/>
            <person name="Worley K."/>
            <person name="Weinstock G."/>
            <person name="Elsik C.G."/>
            <person name="Reese J.T."/>
            <person name="Elhaik E."/>
            <person name="Landan G."/>
            <person name="Graur D."/>
            <person name="Arensburger P."/>
            <person name="Atkinson P."/>
            <person name="Beeman R.W."/>
            <person name="Beidler J."/>
            <person name="Brown S.J."/>
            <person name="Demuth J.P."/>
            <person name="Drury D.W."/>
            <person name="Du Y.Z."/>
            <person name="Fujiwara H."/>
            <person name="Lorenzen M."/>
            <person name="Maselli V."/>
            <person name="Osanai M."/>
            <person name="Park Y."/>
            <person name="Robertson H.M."/>
            <person name="Tu Z."/>
            <person name="Wang J.J."/>
            <person name="Wang S."/>
            <person name="Richards S."/>
            <person name="Song H."/>
            <person name="Zhang L."/>
            <person name="Sodergren E."/>
            <person name="Werner D."/>
            <person name="Stanke M."/>
            <person name="Morgenstern B."/>
            <person name="Solovyev V."/>
            <person name="Kosarev P."/>
            <person name="Brown G."/>
            <person name="Chen H.C."/>
            <person name="Ermolaeva O."/>
            <person name="Hlavina W."/>
            <person name="Kapustin Y."/>
            <person name="Kiryutin B."/>
            <person name="Kitts P."/>
            <person name="Maglott D."/>
            <person name="Pruitt K."/>
            <person name="Sapojnikov V."/>
            <person name="Souvorov A."/>
            <person name="Mackey A.J."/>
            <person name="Waterhouse R.M."/>
            <person name="Wyder S."/>
            <person name="Zdobnov E.M."/>
            <person name="Zdobnov E.M."/>
            <person name="Wyder S."/>
            <person name="Kriventseva E.V."/>
            <person name="Kadowaki T."/>
            <person name="Bork P."/>
            <person name="Aranda M."/>
            <person name="Bao R."/>
            <person name="Beermann A."/>
            <person name="Berns N."/>
            <person name="Bolognesi R."/>
            <person name="Bonneton F."/>
            <person name="Bopp D."/>
            <person name="Brown S.J."/>
            <person name="Bucher G."/>
            <person name="Butts T."/>
            <person name="Chaumot A."/>
            <person name="Denell R.E."/>
            <person name="Ferrier D.E."/>
            <person name="Friedrich M."/>
            <person name="Gordon C.M."/>
            <person name="Jindra M."/>
            <person name="Klingler M."/>
            <person name="Lan Q."/>
            <person name="Lattorff H.M."/>
            <person name="Laudet V."/>
            <person name="von Levetsow C."/>
            <person name="Liu Z."/>
            <person name="Lutz R."/>
            <person name="Lynch J.A."/>
            <person name="da Fonseca R.N."/>
            <person name="Posnien N."/>
            <person name="Reuter R."/>
            <person name="Roth S."/>
            <person name="Savard J."/>
            <person name="Schinko J.B."/>
            <person name="Schmitt C."/>
            <person name="Schoppmeier M."/>
            <person name="Schroder R."/>
            <person name="Shippy T.D."/>
            <person name="Simonnet F."/>
            <person name="Marques-Souza H."/>
            <person name="Tautz D."/>
            <person name="Tomoyasu Y."/>
            <person name="Trauner J."/>
            <person name="Van der Zee M."/>
            <person name="Vervoort M."/>
            <person name="Wittkopp N."/>
            <person name="Wimmer E.A."/>
            <person name="Yang X."/>
            <person name="Jones A.K."/>
            <person name="Sattelle D.B."/>
            <person name="Ebert P.R."/>
            <person name="Nelson D."/>
            <person name="Scott J.G."/>
            <person name="Beeman R.W."/>
            <person name="Muthukrishnan S."/>
            <person name="Kramer K.J."/>
            <person name="Arakane Y."/>
            <person name="Beeman R.W."/>
            <person name="Zhu Q."/>
            <person name="Hogenkamp D."/>
            <person name="Dixit R."/>
            <person name="Oppert B."/>
            <person name="Jiang H."/>
            <person name="Zou Z."/>
            <person name="Marshall J."/>
            <person name="Elpidina E."/>
            <person name="Vinokurov K."/>
            <person name="Oppert C."/>
            <person name="Zou Z."/>
            <person name="Evans J."/>
            <person name="Lu Z."/>
            <person name="Zhao P."/>
            <person name="Sumathipala N."/>
            <person name="Altincicek B."/>
            <person name="Vilcinskas A."/>
            <person name="Williams M."/>
            <person name="Hultmark D."/>
            <person name="Hetru C."/>
            <person name="Jiang H."/>
            <person name="Grimmelikhuijzen C.J."/>
            <person name="Hauser F."/>
            <person name="Cazzamali G."/>
            <person name="Williamson M."/>
            <person name="Park Y."/>
            <person name="Li B."/>
            <person name="Tanaka Y."/>
            <person name="Predel R."/>
            <person name="Neupert S."/>
            <person name="Schachtner J."/>
            <person name="Verleyen P."/>
            <person name="Raible F."/>
            <person name="Bork P."/>
            <person name="Friedrich M."/>
            <person name="Walden K.K."/>
            <person name="Robertson H.M."/>
            <person name="Angeli S."/>
            <person name="Foret S."/>
            <person name="Bucher G."/>
            <person name="Schuetz S."/>
            <person name="Maleszka R."/>
            <person name="Wimmer E.A."/>
            <person name="Beeman R.W."/>
            <person name="Lorenzen M."/>
            <person name="Tomoyasu Y."/>
            <person name="Miller S.C."/>
            <person name="Grossmann D."/>
            <person name="Bucher G."/>
        </authorList>
    </citation>
    <scope>NUCLEOTIDE SEQUENCE [LARGE SCALE GENOMIC DNA]</scope>
    <source>
        <strain evidence="5 6">Georgia GA2</strain>
    </source>
</reference>
<dbReference type="GO" id="GO:0005319">
    <property type="term" value="F:lipid transporter activity"/>
    <property type="evidence" value="ECO:0000318"/>
    <property type="project" value="GO_Central"/>
</dbReference>
<dbReference type="SMART" id="SM00638">
    <property type="entry name" value="LPD_N"/>
    <property type="match status" value="1"/>
</dbReference>
<feature type="domain" description="Vitellogenin" evidence="4">
    <location>
        <begin position="25"/>
        <end position="714"/>
    </location>
</feature>
<dbReference type="HOGENOM" id="CLU_249096_0_0_1"/>
<dbReference type="eggNOG" id="KOG4338">
    <property type="taxonomic scope" value="Eukaryota"/>
</dbReference>
<dbReference type="Proteomes" id="UP000007266">
    <property type="component" value="Linkage group 5"/>
</dbReference>
<dbReference type="PANTHER" id="PTHR23345:SF33">
    <property type="entry name" value="CROSSVEINLESS D"/>
    <property type="match status" value="1"/>
</dbReference>
<evidence type="ECO:0000256" key="3">
    <source>
        <dbReference type="SAM" id="SignalP"/>
    </source>
</evidence>
<evidence type="ECO:0000313" key="5">
    <source>
        <dbReference type="EMBL" id="EFA03647.1"/>
    </source>
</evidence>
<dbReference type="InterPro" id="IPR001747">
    <property type="entry name" value="Vitellogenin_N"/>
</dbReference>
<feature type="chain" id="PRO_5003089844" description="Vitellogenin domain-containing protein" evidence="3">
    <location>
        <begin position="22"/>
        <end position="1442"/>
    </location>
</feature>
<comment type="caution">
    <text evidence="2">Lacks conserved residue(s) required for the propagation of feature annotation.</text>
</comment>
<feature type="signal peptide" evidence="3">
    <location>
        <begin position="1"/>
        <end position="21"/>
    </location>
</feature>
<name>D6WJX6_TRICA</name>
<dbReference type="PANTHER" id="PTHR23345">
    <property type="entry name" value="VITELLOGENIN-RELATED"/>
    <property type="match status" value="1"/>
</dbReference>
<proteinExistence type="predicted"/>
<evidence type="ECO:0000313" key="6">
    <source>
        <dbReference type="Proteomes" id="UP000007266"/>
    </source>
</evidence>
<keyword evidence="1 3" id="KW-0732">Signal</keyword>
<dbReference type="SUPFAM" id="SSF48431">
    <property type="entry name" value="Lipovitellin-phosvitin complex, superhelical domain"/>
    <property type="match status" value="1"/>
</dbReference>
<reference evidence="5 6" key="2">
    <citation type="journal article" date="2010" name="Nucleic Acids Res.">
        <title>BeetleBase in 2010: revisions to provide comprehensive genomic information for Tribolium castaneum.</title>
        <authorList>
            <person name="Kim H.S."/>
            <person name="Murphy T."/>
            <person name="Xia J."/>
            <person name="Caragea D."/>
            <person name="Park Y."/>
            <person name="Beeman R.W."/>
            <person name="Lorenzen M.D."/>
            <person name="Butcher S."/>
            <person name="Manak J.R."/>
            <person name="Brown S.J."/>
        </authorList>
    </citation>
    <scope>GENOME REANNOTATION</scope>
    <source>
        <strain evidence="5 6">Georgia GA2</strain>
    </source>
</reference>
<dbReference type="Pfam" id="PF01347">
    <property type="entry name" value="Vitellogenin_N"/>
    <property type="match status" value="1"/>
</dbReference>
<dbReference type="InParanoid" id="D6WJX6"/>
<dbReference type="SUPFAM" id="SSF56968">
    <property type="entry name" value="Lipovitellin-phosvitin complex, beta-sheet shell regions"/>
    <property type="match status" value="1"/>
</dbReference>
<keyword evidence="6" id="KW-1185">Reference proteome</keyword>
<dbReference type="OMA" id="QAIWAIK"/>
<dbReference type="STRING" id="7070.D6WJX6"/>